<dbReference type="VEuPathDB" id="FungiDB:H257_12929"/>
<sequence length="392" mass="42816">MSGINEPSRHVRFFQLSTPRNNNDDDDVECTQESVERRRRWKLQAIPLVIFFMLFLSVLVPFVTTNKTIEALRFVDRKNSSGTGYSPNMLVSLSGMSTDNYEMTVTAVLNKVPASVLNAQGSRITTPFRLQVGTSAVVVNENTSYVKAPLVSKVPLLTGSLAWYPFDTYLMKLDIQAVTGTAQFNGGNFSAIDNFEFVVLWPDDFSWTYTVRPTISADFPDATVAGGGTLSDPTTGYTALTVEITRDFNIYMALVFVGIWAVTIAIGYIGSRAVIWKTRAPDNPVIFVSALFAVPTFRNTTPGRPPYGCLFDVLCTYFSIAVIVTFLVLVAFAYMKKPNADKKKQRRRREDDDTIPVGTLDAGVTGEVAADVGDVAGDAGGDSSDATTADSA</sequence>
<evidence type="ECO:0000256" key="1">
    <source>
        <dbReference type="SAM" id="MobiDB-lite"/>
    </source>
</evidence>
<dbReference type="RefSeq" id="XP_009838632.1">
    <property type="nucleotide sequence ID" value="XM_009840330.1"/>
</dbReference>
<protein>
    <recommendedName>
        <fullName evidence="4">Transmembrane protein</fullName>
    </recommendedName>
</protein>
<accession>W4FYM3</accession>
<feature type="region of interest" description="Disordered" evidence="1">
    <location>
        <begin position="373"/>
        <end position="392"/>
    </location>
</feature>
<dbReference type="EMBL" id="KI913157">
    <property type="protein sequence ID" value="ETV71783.1"/>
    <property type="molecule type" value="Genomic_DNA"/>
</dbReference>
<dbReference type="AlphaFoldDB" id="W4FYM3"/>
<dbReference type="InterPro" id="IPR027948">
    <property type="entry name" value="DUF4436"/>
</dbReference>
<reference evidence="3" key="1">
    <citation type="submission" date="2013-12" db="EMBL/GenBank/DDBJ databases">
        <title>The Genome Sequence of Aphanomyces astaci APO3.</title>
        <authorList>
            <consortium name="The Broad Institute Genomics Platform"/>
            <person name="Russ C."/>
            <person name="Tyler B."/>
            <person name="van West P."/>
            <person name="Dieguez-Uribeondo J."/>
            <person name="Young S.K."/>
            <person name="Zeng Q."/>
            <person name="Gargeya S."/>
            <person name="Fitzgerald M."/>
            <person name="Abouelleil A."/>
            <person name="Alvarado L."/>
            <person name="Chapman S.B."/>
            <person name="Gainer-Dewar J."/>
            <person name="Goldberg J."/>
            <person name="Griggs A."/>
            <person name="Gujja S."/>
            <person name="Hansen M."/>
            <person name="Howarth C."/>
            <person name="Imamovic A."/>
            <person name="Ireland A."/>
            <person name="Larimer J."/>
            <person name="McCowan C."/>
            <person name="Murphy C."/>
            <person name="Pearson M."/>
            <person name="Poon T.W."/>
            <person name="Priest M."/>
            <person name="Roberts A."/>
            <person name="Saif S."/>
            <person name="Shea T."/>
            <person name="Sykes S."/>
            <person name="Wortman J."/>
            <person name="Nusbaum C."/>
            <person name="Birren B."/>
        </authorList>
    </citation>
    <scope>NUCLEOTIDE SEQUENCE [LARGE SCALE GENOMIC DNA]</scope>
    <source>
        <strain evidence="3">APO3</strain>
    </source>
</reference>
<evidence type="ECO:0000313" key="3">
    <source>
        <dbReference type="EMBL" id="ETV71783.1"/>
    </source>
</evidence>
<gene>
    <name evidence="3" type="ORF">H257_12929</name>
</gene>
<feature type="region of interest" description="Disordered" evidence="1">
    <location>
        <begin position="342"/>
        <end position="362"/>
    </location>
</feature>
<keyword evidence="2" id="KW-0812">Transmembrane</keyword>
<dbReference type="Pfam" id="PF14494">
    <property type="entry name" value="DUF4436"/>
    <property type="match status" value="1"/>
</dbReference>
<name>W4FYM3_APHAT</name>
<organism evidence="3">
    <name type="scientific">Aphanomyces astaci</name>
    <name type="common">Crayfish plague agent</name>
    <dbReference type="NCBI Taxonomy" id="112090"/>
    <lineage>
        <taxon>Eukaryota</taxon>
        <taxon>Sar</taxon>
        <taxon>Stramenopiles</taxon>
        <taxon>Oomycota</taxon>
        <taxon>Saprolegniomycetes</taxon>
        <taxon>Saprolegniales</taxon>
        <taxon>Verrucalvaceae</taxon>
        <taxon>Aphanomyces</taxon>
    </lineage>
</organism>
<keyword evidence="2" id="KW-0472">Membrane</keyword>
<dbReference type="OrthoDB" id="74062at2759"/>
<feature type="transmembrane region" description="Helical" evidence="2">
    <location>
        <begin position="317"/>
        <end position="335"/>
    </location>
</feature>
<evidence type="ECO:0000256" key="2">
    <source>
        <dbReference type="SAM" id="Phobius"/>
    </source>
</evidence>
<proteinExistence type="predicted"/>
<evidence type="ECO:0008006" key="4">
    <source>
        <dbReference type="Google" id="ProtNLM"/>
    </source>
</evidence>
<feature type="transmembrane region" description="Helical" evidence="2">
    <location>
        <begin position="45"/>
        <end position="63"/>
    </location>
</feature>
<feature type="transmembrane region" description="Helical" evidence="2">
    <location>
        <begin position="248"/>
        <end position="268"/>
    </location>
</feature>
<dbReference type="GeneID" id="20814925"/>
<keyword evidence="2" id="KW-1133">Transmembrane helix</keyword>